<comment type="caution">
    <text evidence="2">The sequence shown here is derived from an EMBL/GenBank/DDBJ whole genome shotgun (WGS) entry which is preliminary data.</text>
</comment>
<gene>
    <name evidence="2" type="ORF">SCD90_13970</name>
</gene>
<dbReference type="PANTHER" id="PTHR32385">
    <property type="entry name" value="MANNOSYL PHOSPHORYLINOSITOL CERAMIDE SYNTHASE"/>
    <property type="match status" value="1"/>
</dbReference>
<dbReference type="SUPFAM" id="SSF53448">
    <property type="entry name" value="Nucleotide-diphospho-sugar transferases"/>
    <property type="match status" value="2"/>
</dbReference>
<dbReference type="InterPro" id="IPR051706">
    <property type="entry name" value="Glycosyltransferase_domain"/>
</dbReference>
<reference evidence="2 3" key="1">
    <citation type="submission" date="2023-11" db="EMBL/GenBank/DDBJ databases">
        <authorList>
            <person name="Bao R."/>
        </authorList>
    </citation>
    <scope>NUCLEOTIDE SEQUENCE [LARGE SCALE GENOMIC DNA]</scope>
    <source>
        <strain evidence="2 3">PJ23</strain>
    </source>
</reference>
<keyword evidence="1" id="KW-0808">Transferase</keyword>
<evidence type="ECO:0000313" key="2">
    <source>
        <dbReference type="EMBL" id="MDX6807174.1"/>
    </source>
</evidence>
<keyword evidence="3" id="KW-1185">Reference proteome</keyword>
<dbReference type="EMBL" id="JAXAFJ010000009">
    <property type="protein sequence ID" value="MDX6807174.1"/>
    <property type="molecule type" value="Genomic_DNA"/>
</dbReference>
<evidence type="ECO:0000313" key="3">
    <source>
        <dbReference type="Proteomes" id="UP001274321"/>
    </source>
</evidence>
<name>A0ABU4RSW5_9HYPH</name>
<dbReference type="PANTHER" id="PTHR32385:SF23">
    <property type="entry name" value="NUCLEOTIDE-DIPHOSPHO-SUGAR TRANSFERASE"/>
    <property type="match status" value="1"/>
</dbReference>
<dbReference type="Proteomes" id="UP001274321">
    <property type="component" value="Unassembled WGS sequence"/>
</dbReference>
<dbReference type="Pfam" id="PF04488">
    <property type="entry name" value="Gly_transf_sug"/>
    <property type="match status" value="1"/>
</dbReference>
<accession>A0ABU4RSW5</accession>
<dbReference type="Gene3D" id="3.90.550.10">
    <property type="entry name" value="Spore Coat Polysaccharide Biosynthesis Protein SpsA, Chain A"/>
    <property type="match status" value="1"/>
</dbReference>
<sequence>MIPRIIHQTWKTHEVPERFQAWSKTWRHLNPGWEYRLWSDRDLLEFVAAEYPGFLELFCSYSQGVQRADAARYMLLHHFGGLYADIDTECRQSLASLEAETRVVLAEEPRTHWKPSSEPRGLPYFLFNGVMASPAGHPFWPFLLERMRDARHARDVLDSTGPCLLTACQIAYPRPADIRVEGPMLFNPVDVHGAWSDGDRSTCLAVHHWAGTWWNPGKRSWLGTKKNSVLKRVYRARAALTEGKKGVDPAQVRAAICAEALSRDLPTGNNISILVPVRDASQHIERFIRSVEALDWPKDRIKLVFCEGDSKDDSFARLSSAAVRLKADFRDVIVFQSPSGLKIDRSRRSHRKVQRVRRAALAKARNALIDRGVDDTDDWALWIDVDVWRFPEDIVSTLLEAKARIVVPDCVTIPDGPSFDQNSFLTMPVIRDYRYYRMIYDGLFQPPSHYWHRRHLSDLRHSDRVPLDSVGGTMLLVDAALHRGGLRFPEQPYDDLIETEAFGRLARDVGVTPIGLPRVQIMHVPW</sequence>
<organism evidence="2 3">
    <name type="scientific">Terrihabitans rhizophilus</name>
    <dbReference type="NCBI Taxonomy" id="3092662"/>
    <lineage>
        <taxon>Bacteria</taxon>
        <taxon>Pseudomonadati</taxon>
        <taxon>Pseudomonadota</taxon>
        <taxon>Alphaproteobacteria</taxon>
        <taxon>Hyphomicrobiales</taxon>
        <taxon>Terrihabitans</taxon>
    </lineage>
</organism>
<evidence type="ECO:0000256" key="1">
    <source>
        <dbReference type="ARBA" id="ARBA00022679"/>
    </source>
</evidence>
<dbReference type="InterPro" id="IPR007577">
    <property type="entry name" value="GlycoTrfase_DXD_sugar-bd_CS"/>
</dbReference>
<proteinExistence type="predicted"/>
<dbReference type="Pfam" id="PF03452">
    <property type="entry name" value="Anp1"/>
    <property type="match status" value="1"/>
</dbReference>
<dbReference type="Gene3D" id="3.90.550.20">
    <property type="match status" value="1"/>
</dbReference>
<protein>
    <submittedName>
        <fullName evidence="2">Glycosyltransferase</fullName>
    </submittedName>
</protein>
<dbReference type="CDD" id="cd00761">
    <property type="entry name" value="Glyco_tranf_GTA_type"/>
    <property type="match status" value="1"/>
</dbReference>
<dbReference type="InterPro" id="IPR029044">
    <property type="entry name" value="Nucleotide-diphossugar_trans"/>
</dbReference>
<dbReference type="RefSeq" id="WP_319845296.1">
    <property type="nucleotide sequence ID" value="NZ_JAXAFJ010000009.1"/>
</dbReference>